<dbReference type="GO" id="GO:0008289">
    <property type="term" value="F:lipid binding"/>
    <property type="evidence" value="ECO:0007669"/>
    <property type="project" value="InterPro"/>
</dbReference>
<dbReference type="PANTHER" id="PTHR19308:SF54">
    <property type="entry name" value="START DOMAIN-CONTAINING PROTEIN"/>
    <property type="match status" value="1"/>
</dbReference>
<dbReference type="PROSITE" id="PS50848">
    <property type="entry name" value="START"/>
    <property type="match status" value="2"/>
</dbReference>
<feature type="compositionally biased region" description="Basic and acidic residues" evidence="1">
    <location>
        <begin position="1498"/>
        <end position="1509"/>
    </location>
</feature>
<evidence type="ECO:0000313" key="3">
    <source>
        <dbReference type="EMBL" id="PWN39985.1"/>
    </source>
</evidence>
<protein>
    <recommendedName>
        <fullName evidence="2">START domain-containing protein</fullName>
    </recommendedName>
</protein>
<dbReference type="InterPro" id="IPR023393">
    <property type="entry name" value="START-like_dom_sf"/>
</dbReference>
<dbReference type="OrthoDB" id="196858at2759"/>
<evidence type="ECO:0000256" key="1">
    <source>
        <dbReference type="SAM" id="MobiDB-lite"/>
    </source>
</evidence>
<dbReference type="Gene3D" id="3.30.530.20">
    <property type="match status" value="3"/>
</dbReference>
<evidence type="ECO:0000313" key="4">
    <source>
        <dbReference type="Proteomes" id="UP000245783"/>
    </source>
</evidence>
<name>A0A316VWZ5_9BASI</name>
<proteinExistence type="predicted"/>
<feature type="compositionally biased region" description="Basic and acidic residues" evidence="1">
    <location>
        <begin position="1522"/>
        <end position="1533"/>
    </location>
</feature>
<feature type="region of interest" description="Disordered" evidence="1">
    <location>
        <begin position="1"/>
        <end position="21"/>
    </location>
</feature>
<dbReference type="EMBL" id="KZ819435">
    <property type="protein sequence ID" value="PWN39985.1"/>
    <property type="molecule type" value="Genomic_DNA"/>
</dbReference>
<dbReference type="STRING" id="1522189.A0A316VWZ5"/>
<organism evidence="3 4">
    <name type="scientific">Ceraceosorus guamensis</name>
    <dbReference type="NCBI Taxonomy" id="1522189"/>
    <lineage>
        <taxon>Eukaryota</taxon>
        <taxon>Fungi</taxon>
        <taxon>Dikarya</taxon>
        <taxon>Basidiomycota</taxon>
        <taxon>Ustilaginomycotina</taxon>
        <taxon>Exobasidiomycetes</taxon>
        <taxon>Ceraceosorales</taxon>
        <taxon>Ceraceosoraceae</taxon>
        <taxon>Ceraceosorus</taxon>
    </lineage>
</organism>
<dbReference type="RefSeq" id="XP_025367145.1">
    <property type="nucleotide sequence ID" value="XM_025516430.1"/>
</dbReference>
<dbReference type="Proteomes" id="UP000245783">
    <property type="component" value="Unassembled WGS sequence"/>
</dbReference>
<dbReference type="SUPFAM" id="SSF55961">
    <property type="entry name" value="Bet v1-like"/>
    <property type="match status" value="3"/>
</dbReference>
<dbReference type="Pfam" id="PF01852">
    <property type="entry name" value="START"/>
    <property type="match status" value="2"/>
</dbReference>
<feature type="compositionally biased region" description="Polar residues" evidence="1">
    <location>
        <begin position="1264"/>
        <end position="1283"/>
    </location>
</feature>
<feature type="region of interest" description="Disordered" evidence="1">
    <location>
        <begin position="49"/>
        <end position="119"/>
    </location>
</feature>
<dbReference type="InParanoid" id="A0A316VWZ5"/>
<feature type="region of interest" description="Disordered" evidence="1">
    <location>
        <begin position="1214"/>
        <end position="1283"/>
    </location>
</feature>
<sequence length="1734" mass="186024">MVDKGISKAGVEAAAANNSSHASWNKALESALNTLRILATPAQSDSKAWRAVQQPVAHAGGQQQHGTAHSASAASAQQAQAQAGPGPETVALAQAKAKAKQEQQLQHSRDVRIHKRSTGKQLGMQSGAELYRAAISVDASMGDEGKRQVRIADCEAALNAAECRAQWDSMVDRSELVEQVCADTRITRTFYKLGWPASPRDAITIDQVLRDSNSLIFVSTSLPRSADAPAYLRPSPPHVRSHIHFYAICVQRSVDAGSGSGSGGPLNITLYWSWDLRGAWLGMPAGGLAAQLPSILHSFASFARDEAPRRVPTLSHYGSDVQLLQHSFQTDRDTLLDEYQVLPAAGAHEEAGSNTTTLTWHLPRSEIWDVRLSTRAFASAPDQWTVEARAHAHADGDAQRIALLIHHAPLTDVQHSVRATFTAQRILTTSAGPTDGAKLRINGEPIEVHRDDATLPESRVDNAELVKSILPPSAAWLSSPLQAHIDDAASVSGLSISTQSSATDLPARSLTPAPRPPLDRLGAISSLVRRNYIYFTSLLQEPEAKWKHVSDTRGVTVTQLDSIDPTLVVYRAEATFVGVGVWDLFSTITTPGAHMFWDKGVEEAALVDDAGDATRLWWTKRKAAWPVAPRDSVTVETCYKGPSAHHVFSFSTDDRALFPKLPAPATPTTIRTQVDLRGWSIESLNPTTVHVSLIEQSDPGGWTSKSATPAAMSAAVSGVGDYAIKNGAPPTATRVLGAHVRTSRYEHDKATYRLEYGLAEGQQQHVECELRCDADGWCCALDLVVDPPPISVSCLRRWRGTPSGASGLWLTIEHVAASLEDTVARITVRKLKQKETNKREVVVLVNGARMRVDVEEVAKGAGTGADATHAKRSKPRRVPLDLPSQTLSPRKKESDATTPATTATEEPPRTADARYASRSPMGGALDVLYLLRRIAAERSLDPSAPSPGWSLVGAPRNGLFVRRKMMSTFSSTIAVQRGDKVVEGFTAEDICGTISCTRRKWDETIDARARVTKSFGSGAFLSTYTTRGVFPFKGRSFDVATLIASDECNESRAASPSATNRPSVLFCASASYDSRHDELDANKINPLSLPTGRVLIDGWILETLDPYSATHNHPIPSTRCTHVIAVDYKGNVPIAVNTHWNANLPRAVLNIEDILKRCGPAHVLRSPAPAVHVRGDEMDESRGLVWTLQNPSARIATLLEYNFDADTRQADVLIHIPPREARDPDSTPTGAKDPDDLPFPRVQPESSHGHAQLPSNPPSRAASRATSLISLRGSRPSTIRSQPRDTTLVDAVIELRHYASVKGYDVHVSSALSAGTAPLGLSALPPDIKTRDVPCTVQAFDLPPSAALAATLDPGSRPQQHLLRVSIPDSAFAHGSAADLPQWYIDLGQRGALVRLLIAPRTSDNAPADAAEDVEDEDASPVRPFFDQRRLDVTHVNATSAMLQRESSGTVDENVPTLERLPASAGAASNENDAPAPLRIPKAVRLDLLPDPEPSKAVLDKEPSTDSKVSKKSATSPPSTPRKGDVRAADASPVKEYEAGSTSAALMNVLNTYPLSRLGASTALSAATADGGIFATKRATTTTRDDKDGKVVESSDAAQVAANSKAADNIVPGAMSAVSEPARQTAAAAVRALGGKHFSLATLILASLVAFLLGSLFRGLLEPSDFLLAPVSLPDAASGSTRDAATQVRRLLDGLPISSTAPHADRVARRELRRLVELKGLVAGWNVVLAVVRR</sequence>
<feature type="compositionally biased region" description="Low complexity" evidence="1">
    <location>
        <begin position="62"/>
        <end position="84"/>
    </location>
</feature>
<dbReference type="GO" id="GO:0005737">
    <property type="term" value="C:cytoplasm"/>
    <property type="evidence" value="ECO:0007669"/>
    <property type="project" value="UniProtKB-ARBA"/>
</dbReference>
<dbReference type="InterPro" id="IPR051213">
    <property type="entry name" value="START_lipid_transfer"/>
</dbReference>
<dbReference type="GeneID" id="37038300"/>
<evidence type="ECO:0000259" key="2">
    <source>
        <dbReference type="PROSITE" id="PS50848"/>
    </source>
</evidence>
<feature type="compositionally biased region" description="Low complexity" evidence="1">
    <location>
        <begin position="896"/>
        <end position="905"/>
    </location>
</feature>
<feature type="region of interest" description="Disordered" evidence="1">
    <location>
        <begin position="859"/>
        <end position="917"/>
    </location>
</feature>
<feature type="domain" description="START" evidence="2">
    <location>
        <begin position="20"/>
        <end position="298"/>
    </location>
</feature>
<feature type="region of interest" description="Disordered" evidence="1">
    <location>
        <begin position="1489"/>
        <end position="1533"/>
    </location>
</feature>
<gene>
    <name evidence="3" type="ORF">IE81DRAFT_349680</name>
</gene>
<dbReference type="PANTHER" id="PTHR19308">
    <property type="entry name" value="PHOSPHATIDYLCHOLINE TRANSFER PROTEIN"/>
    <property type="match status" value="1"/>
</dbReference>
<feature type="compositionally biased region" description="Low complexity" evidence="1">
    <location>
        <begin position="91"/>
        <end position="106"/>
    </location>
</feature>
<accession>A0A316VWZ5</accession>
<feature type="domain" description="START" evidence="2">
    <location>
        <begin position="535"/>
        <end position="729"/>
    </location>
</feature>
<reference evidence="3 4" key="1">
    <citation type="journal article" date="2018" name="Mol. Biol. Evol.">
        <title>Broad Genomic Sampling Reveals a Smut Pathogenic Ancestry of the Fungal Clade Ustilaginomycotina.</title>
        <authorList>
            <person name="Kijpornyongpan T."/>
            <person name="Mondo S.J."/>
            <person name="Barry K."/>
            <person name="Sandor L."/>
            <person name="Lee J."/>
            <person name="Lipzen A."/>
            <person name="Pangilinan J."/>
            <person name="LaButti K."/>
            <person name="Hainaut M."/>
            <person name="Henrissat B."/>
            <person name="Grigoriev I.V."/>
            <person name="Spatafora J.W."/>
            <person name="Aime M.C."/>
        </authorList>
    </citation>
    <scope>NUCLEOTIDE SEQUENCE [LARGE SCALE GENOMIC DNA]</scope>
    <source>
        <strain evidence="3 4">MCA 4658</strain>
    </source>
</reference>
<keyword evidence="4" id="KW-1185">Reference proteome</keyword>
<dbReference type="CDD" id="cd00177">
    <property type="entry name" value="START"/>
    <property type="match status" value="1"/>
</dbReference>
<dbReference type="InterPro" id="IPR002913">
    <property type="entry name" value="START_lipid-bd_dom"/>
</dbReference>